<feature type="transmembrane region" description="Helical" evidence="1">
    <location>
        <begin position="28"/>
        <end position="45"/>
    </location>
</feature>
<evidence type="ECO:0000313" key="2">
    <source>
        <dbReference type="EMBL" id="SDF46201.1"/>
    </source>
</evidence>
<sequence length="125" mass="13805">MRIAKRINCFSLEYNSLNVIDQELRRNLCRVGLIVVAFFGAVFVSVYLDSYFLSALFSLISVAGVFLLLKFQKVYSVIMIVVGVLSLAFAVLGYLNLGLVNMPVLYALLAVLGIVRGGQAYRATE</sequence>
<accession>A0A1G7QDA9</accession>
<dbReference type="Proteomes" id="UP000324020">
    <property type="component" value="Unassembled WGS sequence"/>
</dbReference>
<organism evidence="4 5">
    <name type="scientific">Halorubrum xinjiangense</name>
    <dbReference type="NCBI Taxonomy" id="261291"/>
    <lineage>
        <taxon>Archaea</taxon>
        <taxon>Methanobacteriati</taxon>
        <taxon>Methanobacteriota</taxon>
        <taxon>Stenosarchaea group</taxon>
        <taxon>Halobacteria</taxon>
        <taxon>Halobacteriales</taxon>
        <taxon>Haloferacaceae</taxon>
        <taxon>Halorubrum</taxon>
    </lineage>
</organism>
<feature type="transmembrane region" description="Helical" evidence="1">
    <location>
        <begin position="103"/>
        <end position="121"/>
    </location>
</feature>
<evidence type="ECO:0000256" key="1">
    <source>
        <dbReference type="SAM" id="Phobius"/>
    </source>
</evidence>
<evidence type="ECO:0000313" key="4">
    <source>
        <dbReference type="EMBL" id="SDF95899.1"/>
    </source>
</evidence>
<protein>
    <submittedName>
        <fullName evidence="4">Uncharacterized protein</fullName>
    </submittedName>
</protein>
<keyword evidence="1" id="KW-1133">Transmembrane helix</keyword>
<keyword evidence="1" id="KW-0812">Transmembrane</keyword>
<dbReference type="EMBL" id="FNBO01000011">
    <property type="protein sequence ID" value="SDF95899.1"/>
    <property type="molecule type" value="Genomic_DNA"/>
</dbReference>
<feature type="transmembrane region" description="Helical" evidence="1">
    <location>
        <begin position="76"/>
        <end position="97"/>
    </location>
</feature>
<name>A0A1G7QDA9_9EURY</name>
<dbReference type="EMBL" id="FNBO01000004">
    <property type="protein sequence ID" value="SDF46201.1"/>
    <property type="molecule type" value="Genomic_DNA"/>
</dbReference>
<dbReference type="OrthoDB" id="331077at2157"/>
<dbReference type="EMBL" id="FNBO01000008">
    <property type="protein sequence ID" value="SDF74240.1"/>
    <property type="molecule type" value="Genomic_DNA"/>
</dbReference>
<evidence type="ECO:0000313" key="3">
    <source>
        <dbReference type="EMBL" id="SDF74240.1"/>
    </source>
</evidence>
<evidence type="ECO:0000313" key="5">
    <source>
        <dbReference type="Proteomes" id="UP000324020"/>
    </source>
</evidence>
<dbReference type="AlphaFoldDB" id="A0A1G7QDA9"/>
<keyword evidence="1" id="KW-0472">Membrane</keyword>
<feature type="transmembrane region" description="Helical" evidence="1">
    <location>
        <begin position="51"/>
        <end position="69"/>
    </location>
</feature>
<gene>
    <name evidence="2" type="ORF">SAMN04488067_104268</name>
    <name evidence="3" type="ORF">SAMN04488067_1082</name>
    <name evidence="4" type="ORF">SAMN04488067_111116</name>
</gene>
<proteinExistence type="predicted"/>
<keyword evidence="5" id="KW-1185">Reference proteome</keyword>
<reference evidence="4 5" key="1">
    <citation type="submission" date="2016-10" db="EMBL/GenBank/DDBJ databases">
        <authorList>
            <person name="Varghese N."/>
            <person name="Submissions S."/>
        </authorList>
    </citation>
    <scope>NUCLEOTIDE SEQUENCE [LARGE SCALE GENOMIC DNA]</scope>
    <source>
        <strain evidence="4 5">CGMCC 1.3527</strain>
    </source>
</reference>